<sequence>MRLITALQLLCAAKLASAVGCAIHSFTACEDNIVHWYDPDTGEVCDPLDCGGGRAPPKTDRPGCPLYKGTEIYDPNSTSILSCWKPSKTVHSEPAASTTNADAPETTEDAEETSAGAEAPDATPAATLSTATRAGAETGTEAGTGTETGSGGDEDATETSSGAGGAASTDEPNAGFRAGGSLVAVVGAAIGAMVVV</sequence>
<feature type="signal peptide" evidence="2">
    <location>
        <begin position="1"/>
        <end position="18"/>
    </location>
</feature>
<evidence type="ECO:0000256" key="2">
    <source>
        <dbReference type="SAM" id="SignalP"/>
    </source>
</evidence>
<dbReference type="EMBL" id="ONZQ02000001">
    <property type="protein sequence ID" value="SPN96559.1"/>
    <property type="molecule type" value="Genomic_DNA"/>
</dbReference>
<protein>
    <recommendedName>
        <fullName evidence="5">Siderophore biosynthesis</fullName>
    </recommendedName>
</protein>
<evidence type="ECO:0000313" key="4">
    <source>
        <dbReference type="Proteomes" id="UP001187682"/>
    </source>
</evidence>
<evidence type="ECO:0000256" key="1">
    <source>
        <dbReference type="SAM" id="MobiDB-lite"/>
    </source>
</evidence>
<comment type="caution">
    <text evidence="3">The sequence shown here is derived from an EMBL/GenBank/DDBJ whole genome shotgun (WGS) entry which is preliminary data.</text>
</comment>
<keyword evidence="2" id="KW-0732">Signal</keyword>
<gene>
    <name evidence="3" type="ORF">DNG_00082</name>
</gene>
<evidence type="ECO:0008006" key="5">
    <source>
        <dbReference type="Google" id="ProtNLM"/>
    </source>
</evidence>
<dbReference type="AlphaFoldDB" id="A0AAE8MPZ7"/>
<evidence type="ECO:0000313" key="3">
    <source>
        <dbReference type="EMBL" id="SPN96559.1"/>
    </source>
</evidence>
<keyword evidence="4" id="KW-1185">Reference proteome</keyword>
<name>A0AAE8MPZ7_9PEZI</name>
<proteinExistence type="predicted"/>
<organism evidence="3 4">
    <name type="scientific">Cephalotrichum gorgonifer</name>
    <dbReference type="NCBI Taxonomy" id="2041049"/>
    <lineage>
        <taxon>Eukaryota</taxon>
        <taxon>Fungi</taxon>
        <taxon>Dikarya</taxon>
        <taxon>Ascomycota</taxon>
        <taxon>Pezizomycotina</taxon>
        <taxon>Sordariomycetes</taxon>
        <taxon>Hypocreomycetidae</taxon>
        <taxon>Microascales</taxon>
        <taxon>Microascaceae</taxon>
        <taxon>Cephalotrichum</taxon>
    </lineage>
</organism>
<feature type="region of interest" description="Disordered" evidence="1">
    <location>
        <begin position="88"/>
        <end position="173"/>
    </location>
</feature>
<dbReference type="PROSITE" id="PS51257">
    <property type="entry name" value="PROKAR_LIPOPROTEIN"/>
    <property type="match status" value="1"/>
</dbReference>
<feature type="compositionally biased region" description="Low complexity" evidence="1">
    <location>
        <begin position="158"/>
        <end position="171"/>
    </location>
</feature>
<reference evidence="3" key="1">
    <citation type="submission" date="2018-03" db="EMBL/GenBank/DDBJ databases">
        <authorList>
            <person name="Guldener U."/>
        </authorList>
    </citation>
    <scope>NUCLEOTIDE SEQUENCE</scope>
</reference>
<dbReference type="Proteomes" id="UP001187682">
    <property type="component" value="Unassembled WGS sequence"/>
</dbReference>
<accession>A0AAE8MPZ7</accession>
<feature type="chain" id="PRO_5042212541" description="Siderophore biosynthesis" evidence="2">
    <location>
        <begin position="19"/>
        <end position="196"/>
    </location>
</feature>
<feature type="compositionally biased region" description="Low complexity" evidence="1">
    <location>
        <begin position="113"/>
        <end position="145"/>
    </location>
</feature>